<comment type="caution">
    <text evidence="4">The sequence shown here is derived from an EMBL/GenBank/DDBJ whole genome shotgun (WGS) entry which is preliminary data.</text>
</comment>
<dbReference type="EMBL" id="JAACJL010000059">
    <property type="protein sequence ID" value="KAF4610282.1"/>
    <property type="molecule type" value="Genomic_DNA"/>
</dbReference>
<name>A0A8H4QH41_9AGAR</name>
<keyword evidence="2" id="KW-0812">Transmembrane</keyword>
<evidence type="ECO:0000256" key="1">
    <source>
        <dbReference type="SAM" id="MobiDB-lite"/>
    </source>
</evidence>
<keyword evidence="2" id="KW-1133">Transmembrane helix</keyword>
<dbReference type="Proteomes" id="UP000521872">
    <property type="component" value="Unassembled WGS sequence"/>
</dbReference>
<sequence length="507" mass="54449">MPHSQSLLITASFLLFSQLSTIPNGRAAAARVPLPNLRSSGGSSSSSSGGGGSGVIHKMMTITTTPYDLERWHHDCELEVNGYGYDLCPLMGKVNLIEGRGLIANEDVIRGEGPSSGRRFYEVALGGLSASAKEGRSSTEYIGTSCAEGTWVCMLDMGYVEVEHDEDTNSEFVRKTLRATPIAGNSPRSSPRNCRVGGGGGEQCNRNLKAAPGVIASVTLEEDGNENPLSLRLALHGNEAHSEESSSSSIAAEITVSCADVEYLRYRGDDGGVHSFSWATPQGCPMKLPRPNATPGSEFAIMQEPSPEDENKEPNEAEGDDDLLPQDNGRARRRIAFIVVGFILLSAFIFVFASSARARHFANEKARGVTYATVPLLSTAAEKIYPIALSIQRIAAHSLARVGAPGFRQGSSRLVQWAQEDMSLGMEGGQDVMVNGSDAYDHLILDQSDLAADDGWNADGMDEYIPLRTSPGRSRRVVRSYGTTPDVETFAERGVGVKHGIARFFGR</sequence>
<feature type="compositionally biased region" description="Acidic residues" evidence="1">
    <location>
        <begin position="306"/>
        <end position="324"/>
    </location>
</feature>
<dbReference type="AlphaFoldDB" id="A0A8H4QH41"/>
<evidence type="ECO:0000313" key="5">
    <source>
        <dbReference type="Proteomes" id="UP000521872"/>
    </source>
</evidence>
<evidence type="ECO:0000256" key="2">
    <source>
        <dbReference type="SAM" id="Phobius"/>
    </source>
</evidence>
<accession>A0A8H4QH41</accession>
<feature type="transmembrane region" description="Helical" evidence="2">
    <location>
        <begin position="335"/>
        <end position="353"/>
    </location>
</feature>
<evidence type="ECO:0000313" key="4">
    <source>
        <dbReference type="EMBL" id="KAF4610282.1"/>
    </source>
</evidence>
<evidence type="ECO:0000256" key="3">
    <source>
        <dbReference type="SAM" id="SignalP"/>
    </source>
</evidence>
<proteinExistence type="predicted"/>
<gene>
    <name evidence="4" type="ORF">D9613_010490</name>
</gene>
<evidence type="ECO:0008006" key="6">
    <source>
        <dbReference type="Google" id="ProtNLM"/>
    </source>
</evidence>
<keyword evidence="2" id="KW-0472">Membrane</keyword>
<reference evidence="4 5" key="1">
    <citation type="submission" date="2019-12" db="EMBL/GenBank/DDBJ databases">
        <authorList>
            <person name="Floudas D."/>
            <person name="Bentzer J."/>
            <person name="Ahren D."/>
            <person name="Johansson T."/>
            <person name="Persson P."/>
            <person name="Tunlid A."/>
        </authorList>
    </citation>
    <scope>NUCLEOTIDE SEQUENCE [LARGE SCALE GENOMIC DNA]</scope>
    <source>
        <strain evidence="4 5">CBS 102.39</strain>
    </source>
</reference>
<feature type="region of interest" description="Disordered" evidence="1">
    <location>
        <begin position="289"/>
        <end position="326"/>
    </location>
</feature>
<feature type="region of interest" description="Disordered" evidence="1">
    <location>
        <begin position="36"/>
        <end position="55"/>
    </location>
</feature>
<protein>
    <recommendedName>
        <fullName evidence="6">Autophagy-related protein 27</fullName>
    </recommendedName>
</protein>
<feature type="signal peptide" evidence="3">
    <location>
        <begin position="1"/>
        <end position="21"/>
    </location>
</feature>
<organism evidence="4 5">
    <name type="scientific">Agrocybe pediades</name>
    <dbReference type="NCBI Taxonomy" id="84607"/>
    <lineage>
        <taxon>Eukaryota</taxon>
        <taxon>Fungi</taxon>
        <taxon>Dikarya</taxon>
        <taxon>Basidiomycota</taxon>
        <taxon>Agaricomycotina</taxon>
        <taxon>Agaricomycetes</taxon>
        <taxon>Agaricomycetidae</taxon>
        <taxon>Agaricales</taxon>
        <taxon>Agaricineae</taxon>
        <taxon>Strophariaceae</taxon>
        <taxon>Agrocybe</taxon>
    </lineage>
</organism>
<feature type="chain" id="PRO_5034711885" description="Autophagy-related protein 27" evidence="3">
    <location>
        <begin position="22"/>
        <end position="507"/>
    </location>
</feature>
<keyword evidence="5" id="KW-1185">Reference proteome</keyword>
<keyword evidence="3" id="KW-0732">Signal</keyword>